<protein>
    <submittedName>
        <fullName evidence="1">Uncharacterized protein</fullName>
    </submittedName>
</protein>
<name>Q7MCP8_VIBVY</name>
<reference evidence="1 2" key="1">
    <citation type="journal article" date="2003" name="Genome Res.">
        <title>Comparative genome analysis of Vibrio vulnificus, a marine pathogen.</title>
        <authorList>
            <person name="Chen C.Y."/>
            <person name="Wu K.M."/>
            <person name="Chang Y.C."/>
            <person name="Chang C.H."/>
            <person name="Tsai H.C."/>
            <person name="Liao T.L."/>
            <person name="Liu Y.M."/>
            <person name="Chen H.J."/>
            <person name="Shen A.B."/>
            <person name="Li J.C."/>
            <person name="Su T.L."/>
            <person name="Shao C.P."/>
            <person name="Lee C.T."/>
            <person name="Hor L.I."/>
            <person name="Tsai S.F."/>
        </authorList>
    </citation>
    <scope>NUCLEOTIDE SEQUENCE [LARGE SCALE GENOMIC DNA]</scope>
    <source>
        <strain evidence="1 2">YJ016</strain>
    </source>
</reference>
<evidence type="ECO:0000313" key="1">
    <source>
        <dbReference type="EMBL" id="BAC97364.1"/>
    </source>
</evidence>
<dbReference type="AlphaFoldDB" id="Q7MCP8"/>
<evidence type="ECO:0000313" key="2">
    <source>
        <dbReference type="Proteomes" id="UP000002675"/>
    </source>
</evidence>
<accession>Q7MCP8</accession>
<proteinExistence type="predicted"/>
<dbReference type="KEGG" id="vvy:VVA1338"/>
<dbReference type="HOGENOM" id="CLU_3190596_0_0_6"/>
<sequence length="46" mass="5134">MGEKGRGLSAKQMRGSDGILSKRDTGCFCLLVRVRLGFDILYLSRE</sequence>
<organism evidence="1 2">
    <name type="scientific">Vibrio vulnificus (strain YJ016)</name>
    <dbReference type="NCBI Taxonomy" id="196600"/>
    <lineage>
        <taxon>Bacteria</taxon>
        <taxon>Pseudomonadati</taxon>
        <taxon>Pseudomonadota</taxon>
        <taxon>Gammaproteobacteria</taxon>
        <taxon>Vibrionales</taxon>
        <taxon>Vibrionaceae</taxon>
        <taxon>Vibrio</taxon>
    </lineage>
</organism>
<gene>
    <name evidence="1" type="ordered locus">VVA1338</name>
</gene>
<dbReference type="Proteomes" id="UP000002675">
    <property type="component" value="Chromosome II"/>
</dbReference>
<dbReference type="EMBL" id="BA000038">
    <property type="protein sequence ID" value="BAC97364.1"/>
    <property type="molecule type" value="Genomic_DNA"/>
</dbReference>